<comment type="caution">
    <text evidence="1">The sequence shown here is derived from an EMBL/GenBank/DDBJ whole genome shotgun (WGS) entry which is preliminary data.</text>
</comment>
<evidence type="ECO:0000313" key="1">
    <source>
        <dbReference type="EMBL" id="NSG31250.1"/>
    </source>
</evidence>
<name>A0ABX2H2B9_9FIRM</name>
<proteinExistence type="predicted"/>
<keyword evidence="2" id="KW-1185">Reference proteome</keyword>
<dbReference type="RefSeq" id="WP_173866952.1">
    <property type="nucleotide sequence ID" value="NZ_JAJBSK010000061.1"/>
</dbReference>
<protein>
    <submittedName>
        <fullName evidence="1">Winged helix-turn-helix transcriptional regulator</fullName>
    </submittedName>
</protein>
<sequence length="33" mass="3984">MIFYLTELGYSLQPIWDAMKTWSENYKELVQKG</sequence>
<reference evidence="1 2" key="1">
    <citation type="journal article" date="2020" name="Cell Host Microbe">
        <title>Functional and Genomic Variation between Human-Derived Isolates of Lachnospiraceae Reveals Inter- and Intra-Species Diversity.</title>
        <authorList>
            <person name="Sorbara M.T."/>
            <person name="Littmann E.R."/>
            <person name="Fontana E."/>
            <person name="Moody T.U."/>
            <person name="Kohout C.E."/>
            <person name="Gjonbalaj M."/>
            <person name="Eaton V."/>
            <person name="Seok R."/>
            <person name="Leiner I.M."/>
            <person name="Pamer E.G."/>
        </authorList>
    </citation>
    <scope>NUCLEOTIDE SEQUENCE [LARGE SCALE GENOMIC DNA]</scope>
    <source>
        <strain evidence="1 2">MSK.14.16</strain>
    </source>
</reference>
<dbReference type="EMBL" id="JAAWUZ010000068">
    <property type="protein sequence ID" value="NSG31250.1"/>
    <property type="molecule type" value="Genomic_DNA"/>
</dbReference>
<gene>
    <name evidence="1" type="ORF">HFM93_13485</name>
</gene>
<evidence type="ECO:0000313" key="2">
    <source>
        <dbReference type="Proteomes" id="UP000821846"/>
    </source>
</evidence>
<accession>A0ABX2H2B9</accession>
<dbReference type="Proteomes" id="UP000821846">
    <property type="component" value="Unassembled WGS sequence"/>
</dbReference>
<organism evidence="1 2">
    <name type="scientific">Faecalicatena fissicatena</name>
    <dbReference type="NCBI Taxonomy" id="290055"/>
    <lineage>
        <taxon>Bacteria</taxon>
        <taxon>Bacillati</taxon>
        <taxon>Bacillota</taxon>
        <taxon>Clostridia</taxon>
        <taxon>Lachnospirales</taxon>
        <taxon>Lachnospiraceae</taxon>
        <taxon>Faecalicatena</taxon>
    </lineage>
</organism>